<dbReference type="Proteomes" id="UP000320762">
    <property type="component" value="Unassembled WGS sequence"/>
</dbReference>
<keyword evidence="3" id="KW-1185">Reference proteome</keyword>
<protein>
    <recommendedName>
        <fullName evidence="4">HNH nuclease domain-containing protein</fullName>
    </recommendedName>
</protein>
<dbReference type="AlphaFoldDB" id="A0A550CF65"/>
<proteinExistence type="predicted"/>
<evidence type="ECO:0000313" key="3">
    <source>
        <dbReference type="Proteomes" id="UP000320762"/>
    </source>
</evidence>
<reference evidence="2 3" key="1">
    <citation type="journal article" date="2019" name="New Phytol.">
        <title>Comparative genomics reveals unique wood-decay strategies and fruiting body development in the Schizophyllaceae.</title>
        <authorList>
            <person name="Almasi E."/>
            <person name="Sahu N."/>
            <person name="Krizsan K."/>
            <person name="Balint B."/>
            <person name="Kovacs G.M."/>
            <person name="Kiss B."/>
            <person name="Cseklye J."/>
            <person name="Drula E."/>
            <person name="Henrissat B."/>
            <person name="Nagy I."/>
            <person name="Chovatia M."/>
            <person name="Adam C."/>
            <person name="LaButti K."/>
            <person name="Lipzen A."/>
            <person name="Riley R."/>
            <person name="Grigoriev I.V."/>
            <person name="Nagy L.G."/>
        </authorList>
    </citation>
    <scope>NUCLEOTIDE SEQUENCE [LARGE SCALE GENOMIC DNA]</scope>
    <source>
        <strain evidence="2 3">NL-1724</strain>
    </source>
</reference>
<feature type="region of interest" description="Disordered" evidence="1">
    <location>
        <begin position="234"/>
        <end position="259"/>
    </location>
</feature>
<organism evidence="2 3">
    <name type="scientific">Schizophyllum amplum</name>
    <dbReference type="NCBI Taxonomy" id="97359"/>
    <lineage>
        <taxon>Eukaryota</taxon>
        <taxon>Fungi</taxon>
        <taxon>Dikarya</taxon>
        <taxon>Basidiomycota</taxon>
        <taxon>Agaricomycotina</taxon>
        <taxon>Agaricomycetes</taxon>
        <taxon>Agaricomycetidae</taxon>
        <taxon>Agaricales</taxon>
        <taxon>Schizophyllaceae</taxon>
        <taxon>Schizophyllum</taxon>
    </lineage>
</organism>
<evidence type="ECO:0000256" key="1">
    <source>
        <dbReference type="SAM" id="MobiDB-lite"/>
    </source>
</evidence>
<name>A0A550CF65_9AGAR</name>
<comment type="caution">
    <text evidence="2">The sequence shown here is derived from an EMBL/GenBank/DDBJ whole genome shotgun (WGS) entry which is preliminary data.</text>
</comment>
<dbReference type="OrthoDB" id="2953449at2759"/>
<accession>A0A550CF65</accession>
<evidence type="ECO:0000313" key="2">
    <source>
        <dbReference type="EMBL" id="TRM63440.1"/>
    </source>
</evidence>
<sequence>MPIPIASSTISFQRDFKNVPLVDYRLMDFDAGRFRRQLHHFEYYWGLQKGEASLESSLNHIQLRSDMAASMDLRQWTLMPTKETLETVLALSEHNRTQEGHARRRYTEDLPETEYEYEFVPLFTQQEQSTLYVNNGLATRAVRAPYTRMPRIKSRAHPLFVIFRSHQILMLFLYATGSKEEQLALTVSEIIYAWTEPPPPEFFVDRDLWKAHRHPLSDDGSVVHEAIYAAKTCRTRKGQPPVRKSTKAPCPQPKRRSPRHVVYERILRSSPTLSIAGSSNSSDDDSFYVPDPREWIETVNSEKNSTCDTPIDVVNDRQLAAYRKENARDAKNVLRLHDTHDRRGIIIGAGDDHSGYTSNDWARYKYGTCLSSSKQPVRPAGPLDPACPWL</sequence>
<gene>
    <name evidence="2" type="ORF">BD626DRAFT_402240</name>
</gene>
<evidence type="ECO:0008006" key="4">
    <source>
        <dbReference type="Google" id="ProtNLM"/>
    </source>
</evidence>
<dbReference type="EMBL" id="VDMD01000009">
    <property type="protein sequence ID" value="TRM63440.1"/>
    <property type="molecule type" value="Genomic_DNA"/>
</dbReference>